<dbReference type="PROSITE" id="PS51553">
    <property type="entry name" value="GMPS_ATP_PPASE"/>
    <property type="match status" value="1"/>
</dbReference>
<evidence type="ECO:0000256" key="8">
    <source>
        <dbReference type="ARBA" id="ARBA00022962"/>
    </source>
</evidence>
<evidence type="ECO:0000256" key="1">
    <source>
        <dbReference type="ARBA" id="ARBA00002332"/>
    </source>
</evidence>
<feature type="active site" evidence="9">
    <location>
        <position position="170"/>
    </location>
</feature>
<dbReference type="PRINTS" id="PR00097">
    <property type="entry name" value="ANTSNTHASEII"/>
</dbReference>
<dbReference type="Pfam" id="PF00958">
    <property type="entry name" value="GMP_synt_C"/>
    <property type="match status" value="1"/>
</dbReference>
<sequence>MDKIIILDFGGQYCHLISRRIRDFGVCAEVMPSNTSSKVLQTDKTIKGIILSGGARSVYEKDAPKFDKEILNLLTPILGICYGHQLIAHLMGGKVVSEKFGEYGLMKLNIKNGEEILARLGKSKNVWMNHSDIVVRLPKSFMSIASTEHSKIAAYANNKQKIFGVQFHPEVSHTENGDQLLKNFVIDICQCKKSCTPTLVAQNLIKETREIIGNEKAIIGLSGGVDSSVAAALVEKAIGKKLIAVYVDTGLMRDGETKFIEETFRKKNLNLKVIRVEKQFFRALKGVSSPERKRKIIGRLFADIFRNIAKKERASFLIQGTIYSDRIESGLTQHSSKIKSHHNVGGLPKNLKMKLYEPLKDLYKDEVRKLAYDLDLPKKITIRQVFPGPGLAVRIIGKITPERVKIVRQAGKIIEEELRGTEFWKNIWMSFAVLLPIKSVGIQGDRRSYKYPIVVRVIESRDAMTANFSKIPFSILERISTRITNEIIEVNRVVYDITNKPPATMEWE</sequence>
<dbReference type="NCBIfam" id="TIGR00888">
    <property type="entry name" value="guaA_Nterm"/>
    <property type="match status" value="1"/>
</dbReference>
<keyword evidence="6 9" id="KW-0658">Purine biosynthesis</keyword>
<dbReference type="GO" id="GO:0005524">
    <property type="term" value="F:ATP binding"/>
    <property type="evidence" value="ECO:0007669"/>
    <property type="project" value="UniProtKB-UniRule"/>
</dbReference>
<protein>
    <recommendedName>
        <fullName evidence="9">GMP synthase [glutamine-hydrolyzing]</fullName>
        <ecNumber evidence="9">6.3.5.2</ecNumber>
    </recommendedName>
    <alternativeName>
        <fullName evidence="9">GMP synthetase</fullName>
    </alternativeName>
    <alternativeName>
        <fullName evidence="9">Glutamine amidotransferase</fullName>
    </alternativeName>
</protein>
<keyword evidence="4 9" id="KW-0547">Nucleotide-binding</keyword>
<evidence type="ECO:0000256" key="7">
    <source>
        <dbReference type="ARBA" id="ARBA00022840"/>
    </source>
</evidence>
<evidence type="ECO:0000256" key="4">
    <source>
        <dbReference type="ARBA" id="ARBA00022741"/>
    </source>
</evidence>
<dbReference type="Gene3D" id="3.30.300.10">
    <property type="match status" value="1"/>
</dbReference>
<dbReference type="NCBIfam" id="NF000848">
    <property type="entry name" value="PRK00074.1"/>
    <property type="match status" value="1"/>
</dbReference>
<feature type="domain" description="GMPS ATP-PPase" evidence="11">
    <location>
        <begin position="195"/>
        <end position="383"/>
    </location>
</feature>
<dbReference type="PROSITE" id="PS51273">
    <property type="entry name" value="GATASE_TYPE_1"/>
    <property type="match status" value="1"/>
</dbReference>
<comment type="subunit">
    <text evidence="9">Homodimer.</text>
</comment>
<dbReference type="EC" id="6.3.5.2" evidence="9"/>
<name>A0A1F6FMC3_9BACT</name>
<comment type="caution">
    <text evidence="12">The sequence shown here is derived from an EMBL/GenBank/DDBJ whole genome shotgun (WGS) entry which is preliminary data.</text>
</comment>
<feature type="active site" evidence="9">
    <location>
        <position position="168"/>
    </location>
</feature>
<dbReference type="Pfam" id="PF02540">
    <property type="entry name" value="NAD_synthase"/>
    <property type="match status" value="1"/>
</dbReference>
<dbReference type="FunFam" id="3.40.50.880:FF:000001">
    <property type="entry name" value="GMP synthase [glutamine-hydrolyzing]"/>
    <property type="match status" value="1"/>
</dbReference>
<dbReference type="AlphaFoldDB" id="A0A1F6FMC3"/>
<dbReference type="GO" id="GO:0005829">
    <property type="term" value="C:cytosol"/>
    <property type="evidence" value="ECO:0007669"/>
    <property type="project" value="TreeGrafter"/>
</dbReference>
<dbReference type="PANTHER" id="PTHR11922">
    <property type="entry name" value="GMP SYNTHASE-RELATED"/>
    <property type="match status" value="1"/>
</dbReference>
<dbReference type="PANTHER" id="PTHR11922:SF2">
    <property type="entry name" value="GMP SYNTHASE [GLUTAMINE-HYDROLYZING]"/>
    <property type="match status" value="1"/>
</dbReference>
<dbReference type="Gene3D" id="3.40.50.620">
    <property type="entry name" value="HUPs"/>
    <property type="match status" value="1"/>
</dbReference>
<evidence type="ECO:0000256" key="5">
    <source>
        <dbReference type="ARBA" id="ARBA00022749"/>
    </source>
</evidence>
<dbReference type="NCBIfam" id="TIGR00884">
    <property type="entry name" value="guaA_Cterm"/>
    <property type="match status" value="1"/>
</dbReference>
<dbReference type="STRING" id="1798561.A3B87_02130"/>
<dbReference type="HAMAP" id="MF_00344">
    <property type="entry name" value="GMP_synthase"/>
    <property type="match status" value="1"/>
</dbReference>
<dbReference type="PRINTS" id="PR00096">
    <property type="entry name" value="GATASE"/>
</dbReference>
<dbReference type="InterPro" id="IPR029062">
    <property type="entry name" value="Class_I_gatase-like"/>
</dbReference>
<feature type="binding site" evidence="10">
    <location>
        <begin position="222"/>
        <end position="228"/>
    </location>
    <ligand>
        <name>ATP</name>
        <dbReference type="ChEBI" id="CHEBI:30616"/>
    </ligand>
</feature>
<organism evidence="12 13">
    <name type="scientific">Candidatus Kuenenbacteria bacterium RIFCSPHIGHO2_02_FULL_39_13</name>
    <dbReference type="NCBI Taxonomy" id="1798561"/>
    <lineage>
        <taxon>Bacteria</taxon>
        <taxon>Candidatus Kueneniibacteriota</taxon>
    </lineage>
</organism>
<dbReference type="SUPFAM" id="SSF52317">
    <property type="entry name" value="Class I glutamine amidotransferase-like"/>
    <property type="match status" value="1"/>
</dbReference>
<dbReference type="Pfam" id="PF00117">
    <property type="entry name" value="GATase"/>
    <property type="match status" value="1"/>
</dbReference>
<dbReference type="InterPro" id="IPR017926">
    <property type="entry name" value="GATASE"/>
</dbReference>
<dbReference type="SUPFAM" id="SSF52402">
    <property type="entry name" value="Adenine nucleotide alpha hydrolases-like"/>
    <property type="match status" value="1"/>
</dbReference>
<gene>
    <name evidence="9" type="primary">guaA</name>
    <name evidence="12" type="ORF">A3B87_02130</name>
</gene>
<dbReference type="SUPFAM" id="SSF54810">
    <property type="entry name" value="GMP synthetase C-terminal dimerisation domain"/>
    <property type="match status" value="1"/>
</dbReference>
<keyword evidence="3 9" id="KW-0436">Ligase</keyword>
<evidence type="ECO:0000259" key="11">
    <source>
        <dbReference type="PROSITE" id="PS51553"/>
    </source>
</evidence>
<dbReference type="Proteomes" id="UP000179136">
    <property type="component" value="Unassembled WGS sequence"/>
</dbReference>
<dbReference type="EMBL" id="MFMW01000023">
    <property type="protein sequence ID" value="OGG87029.1"/>
    <property type="molecule type" value="Genomic_DNA"/>
</dbReference>
<dbReference type="InterPro" id="IPR004739">
    <property type="entry name" value="GMP_synth_GATase"/>
</dbReference>
<dbReference type="InterPro" id="IPR001674">
    <property type="entry name" value="GMP_synth_C"/>
</dbReference>
<dbReference type="InterPro" id="IPR025777">
    <property type="entry name" value="GMPS_ATP_PPase_dom"/>
</dbReference>
<evidence type="ECO:0000313" key="13">
    <source>
        <dbReference type="Proteomes" id="UP000179136"/>
    </source>
</evidence>
<keyword evidence="7 9" id="KW-0067">ATP-binding</keyword>
<evidence type="ECO:0000256" key="10">
    <source>
        <dbReference type="PROSITE-ProRule" id="PRU00886"/>
    </source>
</evidence>
<comment type="function">
    <text evidence="1 9">Catalyzes the synthesis of GMP from XMP.</text>
</comment>
<dbReference type="Gene3D" id="3.40.50.880">
    <property type="match status" value="1"/>
</dbReference>
<dbReference type="InterPro" id="IPR022955">
    <property type="entry name" value="GMP_synthase"/>
</dbReference>
<feature type="active site" description="Nucleophile" evidence="9">
    <location>
        <position position="81"/>
    </location>
</feature>
<dbReference type="InterPro" id="IPR014729">
    <property type="entry name" value="Rossmann-like_a/b/a_fold"/>
</dbReference>
<proteinExistence type="inferred from homology"/>
<dbReference type="CDD" id="cd01997">
    <property type="entry name" value="GMP_synthase_C"/>
    <property type="match status" value="1"/>
</dbReference>
<keyword evidence="8 9" id="KW-0315">Glutamine amidotransferase</keyword>
<evidence type="ECO:0000256" key="6">
    <source>
        <dbReference type="ARBA" id="ARBA00022755"/>
    </source>
</evidence>
<dbReference type="FunFam" id="3.30.300.10:FF:000002">
    <property type="entry name" value="GMP synthase [glutamine-hydrolyzing]"/>
    <property type="match status" value="1"/>
</dbReference>
<evidence type="ECO:0000256" key="3">
    <source>
        <dbReference type="ARBA" id="ARBA00022598"/>
    </source>
</evidence>
<dbReference type="CDD" id="cd01742">
    <property type="entry name" value="GATase1_GMP_Synthase"/>
    <property type="match status" value="1"/>
</dbReference>
<keyword evidence="5 9" id="KW-0332">GMP biosynthesis</keyword>
<comment type="catalytic activity">
    <reaction evidence="9">
        <text>XMP + L-glutamine + ATP + H2O = GMP + L-glutamate + AMP + diphosphate + 2 H(+)</text>
        <dbReference type="Rhea" id="RHEA:11680"/>
        <dbReference type="ChEBI" id="CHEBI:15377"/>
        <dbReference type="ChEBI" id="CHEBI:15378"/>
        <dbReference type="ChEBI" id="CHEBI:29985"/>
        <dbReference type="ChEBI" id="CHEBI:30616"/>
        <dbReference type="ChEBI" id="CHEBI:33019"/>
        <dbReference type="ChEBI" id="CHEBI:57464"/>
        <dbReference type="ChEBI" id="CHEBI:58115"/>
        <dbReference type="ChEBI" id="CHEBI:58359"/>
        <dbReference type="ChEBI" id="CHEBI:456215"/>
        <dbReference type="EC" id="6.3.5.2"/>
    </reaction>
</comment>
<dbReference type="UniPathway" id="UPA00189">
    <property type="reaction ID" value="UER00296"/>
</dbReference>
<dbReference type="InterPro" id="IPR022310">
    <property type="entry name" value="NAD/GMP_synthase"/>
</dbReference>
<evidence type="ECO:0000256" key="9">
    <source>
        <dbReference type="HAMAP-Rule" id="MF_00344"/>
    </source>
</evidence>
<accession>A0A1F6FMC3</accession>
<dbReference type="GO" id="GO:0003921">
    <property type="term" value="F:GMP synthase activity"/>
    <property type="evidence" value="ECO:0007669"/>
    <property type="project" value="InterPro"/>
</dbReference>
<comment type="pathway">
    <text evidence="2 9">Purine metabolism; GMP biosynthesis; GMP from XMP (L-Gln route): step 1/1.</text>
</comment>
<reference evidence="12 13" key="1">
    <citation type="journal article" date="2016" name="Nat. Commun.">
        <title>Thousands of microbial genomes shed light on interconnected biogeochemical processes in an aquifer system.</title>
        <authorList>
            <person name="Anantharaman K."/>
            <person name="Brown C.T."/>
            <person name="Hug L.A."/>
            <person name="Sharon I."/>
            <person name="Castelle C.J."/>
            <person name="Probst A.J."/>
            <person name="Thomas B.C."/>
            <person name="Singh A."/>
            <person name="Wilkins M.J."/>
            <person name="Karaoz U."/>
            <person name="Brodie E.L."/>
            <person name="Williams K.H."/>
            <person name="Hubbard S.S."/>
            <person name="Banfield J.F."/>
        </authorList>
    </citation>
    <scope>NUCLEOTIDE SEQUENCE [LARGE SCALE GENOMIC DNA]</scope>
</reference>
<evidence type="ECO:0000313" key="12">
    <source>
        <dbReference type="EMBL" id="OGG87029.1"/>
    </source>
</evidence>
<evidence type="ECO:0000256" key="2">
    <source>
        <dbReference type="ARBA" id="ARBA00005153"/>
    </source>
</evidence>